<sequence>MATRKMPAKSLPVTPLLVSLLSSSCTTTSSLTIIGVVITTVAASGSVGTFAGSIFQQAYEQHAFTMQYGKMGSRRQPCVSVVSLNRVSLSLGHKDTPSFKAFIVVVATITDSFPVDATTALNSFAKAGITPIHASIEVAKPTSFITKAVPGFVPWMVSLVDCIFQSSIKNRVNASLFPLSAFPAASSDHHPVTNETHQPAMVLGSGE</sequence>
<evidence type="ECO:0000313" key="2">
    <source>
        <dbReference type="EMBL" id="KAF7808863.1"/>
    </source>
</evidence>
<accession>A0A834W531</accession>
<dbReference type="AlphaFoldDB" id="A0A834W531"/>
<reference evidence="2" key="1">
    <citation type="submission" date="2020-09" db="EMBL/GenBank/DDBJ databases">
        <title>Genome-Enabled Discovery of Anthraquinone Biosynthesis in Senna tora.</title>
        <authorList>
            <person name="Kang S.-H."/>
            <person name="Pandey R.P."/>
            <person name="Lee C.-M."/>
            <person name="Sim J.-S."/>
            <person name="Jeong J.-T."/>
            <person name="Choi B.-S."/>
            <person name="Jung M."/>
            <person name="Ginzburg D."/>
            <person name="Zhao K."/>
            <person name="Won S.Y."/>
            <person name="Oh T.-J."/>
            <person name="Yu Y."/>
            <person name="Kim N.-H."/>
            <person name="Lee O.R."/>
            <person name="Lee T.-H."/>
            <person name="Bashyal P."/>
            <person name="Kim T.-S."/>
            <person name="Lee W.-H."/>
            <person name="Kawkins C."/>
            <person name="Kim C.-K."/>
            <person name="Kim J.S."/>
            <person name="Ahn B.O."/>
            <person name="Rhee S.Y."/>
            <person name="Sohng J.K."/>
        </authorList>
    </citation>
    <scope>NUCLEOTIDE SEQUENCE</scope>
    <source>
        <tissue evidence="2">Leaf</tissue>
    </source>
</reference>
<evidence type="ECO:0000313" key="3">
    <source>
        <dbReference type="Proteomes" id="UP000634136"/>
    </source>
</evidence>
<dbReference type="Proteomes" id="UP000634136">
    <property type="component" value="Unassembled WGS sequence"/>
</dbReference>
<feature type="region of interest" description="Disordered" evidence="1">
    <location>
        <begin position="186"/>
        <end position="207"/>
    </location>
</feature>
<organism evidence="2 3">
    <name type="scientific">Senna tora</name>
    <dbReference type="NCBI Taxonomy" id="362788"/>
    <lineage>
        <taxon>Eukaryota</taxon>
        <taxon>Viridiplantae</taxon>
        <taxon>Streptophyta</taxon>
        <taxon>Embryophyta</taxon>
        <taxon>Tracheophyta</taxon>
        <taxon>Spermatophyta</taxon>
        <taxon>Magnoliopsida</taxon>
        <taxon>eudicotyledons</taxon>
        <taxon>Gunneridae</taxon>
        <taxon>Pentapetalae</taxon>
        <taxon>rosids</taxon>
        <taxon>fabids</taxon>
        <taxon>Fabales</taxon>
        <taxon>Fabaceae</taxon>
        <taxon>Caesalpinioideae</taxon>
        <taxon>Cassia clade</taxon>
        <taxon>Senna</taxon>
    </lineage>
</organism>
<keyword evidence="3" id="KW-1185">Reference proteome</keyword>
<proteinExistence type="predicted"/>
<protein>
    <submittedName>
        <fullName evidence="2">Uncharacterized protein</fullName>
    </submittedName>
</protein>
<comment type="caution">
    <text evidence="2">The sequence shown here is derived from an EMBL/GenBank/DDBJ whole genome shotgun (WGS) entry which is preliminary data.</text>
</comment>
<name>A0A834W531_9FABA</name>
<evidence type="ECO:0000256" key="1">
    <source>
        <dbReference type="SAM" id="MobiDB-lite"/>
    </source>
</evidence>
<gene>
    <name evidence="2" type="ORF">G2W53_035606</name>
</gene>
<dbReference type="EMBL" id="JAAIUW010000011">
    <property type="protein sequence ID" value="KAF7808863.1"/>
    <property type="molecule type" value="Genomic_DNA"/>
</dbReference>
<dbReference type="PROSITE" id="PS51257">
    <property type="entry name" value="PROKAR_LIPOPROTEIN"/>
    <property type="match status" value="1"/>
</dbReference>